<sequence length="87" mass="9829">MLKLEMKAIPSASRVTVKKSKNVNFVYYLKDDEDVDKTGVEPKNIELKMTQASVSRTKAVKSLKVVDGDIVSTFMKLTNKETLYRVS</sequence>
<name>A0A068V781_COFCA</name>
<dbReference type="AlphaFoldDB" id="A0A068V781"/>
<dbReference type="PANTHER" id="PTHR21713">
    <property type="entry name" value="NASCENT POLYPEPTIDE ASSOCIATED COMPLEX ALPHA SUBUNIT-RELATED"/>
    <property type="match status" value="1"/>
</dbReference>
<organism evidence="1 2">
    <name type="scientific">Coffea canephora</name>
    <name type="common">Robusta coffee</name>
    <dbReference type="NCBI Taxonomy" id="49390"/>
    <lineage>
        <taxon>Eukaryota</taxon>
        <taxon>Viridiplantae</taxon>
        <taxon>Streptophyta</taxon>
        <taxon>Embryophyta</taxon>
        <taxon>Tracheophyta</taxon>
        <taxon>Spermatophyta</taxon>
        <taxon>Magnoliopsida</taxon>
        <taxon>eudicotyledons</taxon>
        <taxon>Gunneridae</taxon>
        <taxon>Pentapetalae</taxon>
        <taxon>asterids</taxon>
        <taxon>lamiids</taxon>
        <taxon>Gentianales</taxon>
        <taxon>Rubiaceae</taxon>
        <taxon>Ixoroideae</taxon>
        <taxon>Gardenieae complex</taxon>
        <taxon>Bertiereae - Coffeeae clade</taxon>
        <taxon>Coffeeae</taxon>
        <taxon>Coffea</taxon>
    </lineage>
</organism>
<evidence type="ECO:0000313" key="2">
    <source>
        <dbReference type="Proteomes" id="UP000295252"/>
    </source>
</evidence>
<keyword evidence="2" id="KW-1185">Reference proteome</keyword>
<reference evidence="2" key="1">
    <citation type="journal article" date="2014" name="Science">
        <title>The coffee genome provides insight into the convergent evolution of caffeine biosynthesis.</title>
        <authorList>
            <person name="Denoeud F."/>
            <person name="Carretero-Paulet L."/>
            <person name="Dereeper A."/>
            <person name="Droc G."/>
            <person name="Guyot R."/>
            <person name="Pietrella M."/>
            <person name="Zheng C."/>
            <person name="Alberti A."/>
            <person name="Anthony F."/>
            <person name="Aprea G."/>
            <person name="Aury J.M."/>
            <person name="Bento P."/>
            <person name="Bernard M."/>
            <person name="Bocs S."/>
            <person name="Campa C."/>
            <person name="Cenci A."/>
            <person name="Combes M.C."/>
            <person name="Crouzillat D."/>
            <person name="Da Silva C."/>
            <person name="Daddiego L."/>
            <person name="De Bellis F."/>
            <person name="Dussert S."/>
            <person name="Garsmeur O."/>
            <person name="Gayraud T."/>
            <person name="Guignon V."/>
            <person name="Jahn K."/>
            <person name="Jamilloux V."/>
            <person name="Joet T."/>
            <person name="Labadie K."/>
            <person name="Lan T."/>
            <person name="Leclercq J."/>
            <person name="Lepelley M."/>
            <person name="Leroy T."/>
            <person name="Li L.T."/>
            <person name="Librado P."/>
            <person name="Lopez L."/>
            <person name="Munoz A."/>
            <person name="Noel B."/>
            <person name="Pallavicini A."/>
            <person name="Perrotta G."/>
            <person name="Poncet V."/>
            <person name="Pot D."/>
            <person name="Priyono X."/>
            <person name="Rigoreau M."/>
            <person name="Rouard M."/>
            <person name="Rozas J."/>
            <person name="Tranchant-Dubreuil C."/>
            <person name="VanBuren R."/>
            <person name="Zhang Q."/>
            <person name="Andrade A.C."/>
            <person name="Argout X."/>
            <person name="Bertrand B."/>
            <person name="de Kochko A."/>
            <person name="Graziosi G."/>
            <person name="Henry R.J."/>
            <person name="Jayarama X."/>
            <person name="Ming R."/>
            <person name="Nagai C."/>
            <person name="Rounsley S."/>
            <person name="Sankoff D."/>
            <person name="Giuliano G."/>
            <person name="Albert V.A."/>
            <person name="Wincker P."/>
            <person name="Lashermes P."/>
        </authorList>
    </citation>
    <scope>NUCLEOTIDE SEQUENCE [LARGE SCALE GENOMIC DNA]</scope>
    <source>
        <strain evidence="2">cv. DH200-94</strain>
    </source>
</reference>
<protein>
    <submittedName>
        <fullName evidence="1">Uncharacterized protein</fullName>
    </submittedName>
</protein>
<dbReference type="InParanoid" id="A0A068V781"/>
<dbReference type="Gene3D" id="2.20.70.30">
    <property type="entry name" value="Nascent polypeptide-associated complex domain"/>
    <property type="match status" value="1"/>
</dbReference>
<dbReference type="Gramene" id="CDP16339">
    <property type="protein sequence ID" value="CDP16339"/>
    <property type="gene ID" value="GSCOC_T00018158001"/>
</dbReference>
<gene>
    <name evidence="1" type="ORF">GSCOC_T00018158001</name>
</gene>
<dbReference type="GO" id="GO:0005854">
    <property type="term" value="C:nascent polypeptide-associated complex"/>
    <property type="evidence" value="ECO:0007669"/>
    <property type="project" value="InterPro"/>
</dbReference>
<dbReference type="Proteomes" id="UP000295252">
    <property type="component" value="Chromosome VIII"/>
</dbReference>
<proteinExistence type="predicted"/>
<dbReference type="InterPro" id="IPR016641">
    <property type="entry name" value="EGD2/NACA0like"/>
</dbReference>
<dbReference type="InterPro" id="IPR038187">
    <property type="entry name" value="NAC_A/B_dom_sf"/>
</dbReference>
<dbReference type="PhylomeDB" id="A0A068V781"/>
<dbReference type="Gene3D" id="1.10.8.10">
    <property type="entry name" value="DNA helicase RuvA subunit, C-terminal domain"/>
    <property type="match status" value="1"/>
</dbReference>
<evidence type="ECO:0000313" key="1">
    <source>
        <dbReference type="EMBL" id="CDP16339.1"/>
    </source>
</evidence>
<accession>A0A068V781</accession>
<dbReference type="EMBL" id="HG739205">
    <property type="protein sequence ID" value="CDP16339.1"/>
    <property type="molecule type" value="Genomic_DNA"/>
</dbReference>
<dbReference type="OrthoDB" id="1932685at2759"/>
<dbReference type="STRING" id="49390.A0A068V781"/>